<evidence type="ECO:0000313" key="3">
    <source>
        <dbReference type="EMBL" id="KAK4189751.1"/>
    </source>
</evidence>
<keyword evidence="4" id="KW-1185">Reference proteome</keyword>
<name>A0AAN6WY71_9PEZI</name>
<dbReference type="Proteomes" id="UP001302126">
    <property type="component" value="Unassembled WGS sequence"/>
</dbReference>
<dbReference type="PANTHER" id="PTHR21032:SF0">
    <property type="entry name" value="G PATCH DOMAIN-CONTAINING PROTEIN 11"/>
    <property type="match status" value="1"/>
</dbReference>
<dbReference type="EMBL" id="MU864372">
    <property type="protein sequence ID" value="KAK4189751.1"/>
    <property type="molecule type" value="Genomic_DNA"/>
</dbReference>
<dbReference type="PROSITE" id="PS50174">
    <property type="entry name" value="G_PATCH"/>
    <property type="match status" value="1"/>
</dbReference>
<gene>
    <name evidence="3" type="ORF">QBC35DRAFT_379660</name>
</gene>
<feature type="compositionally biased region" description="Low complexity" evidence="1">
    <location>
        <begin position="82"/>
        <end position="91"/>
    </location>
</feature>
<reference evidence="3" key="1">
    <citation type="journal article" date="2023" name="Mol. Phylogenet. Evol.">
        <title>Genome-scale phylogeny and comparative genomics of the fungal order Sordariales.</title>
        <authorList>
            <person name="Hensen N."/>
            <person name="Bonometti L."/>
            <person name="Westerberg I."/>
            <person name="Brannstrom I.O."/>
            <person name="Guillou S."/>
            <person name="Cros-Aarteil S."/>
            <person name="Calhoun S."/>
            <person name="Haridas S."/>
            <person name="Kuo A."/>
            <person name="Mondo S."/>
            <person name="Pangilinan J."/>
            <person name="Riley R."/>
            <person name="LaButti K."/>
            <person name="Andreopoulos B."/>
            <person name="Lipzen A."/>
            <person name="Chen C."/>
            <person name="Yan M."/>
            <person name="Daum C."/>
            <person name="Ng V."/>
            <person name="Clum A."/>
            <person name="Steindorff A."/>
            <person name="Ohm R.A."/>
            <person name="Martin F."/>
            <person name="Silar P."/>
            <person name="Natvig D.O."/>
            <person name="Lalanne C."/>
            <person name="Gautier V."/>
            <person name="Ament-Velasquez S.L."/>
            <person name="Kruys A."/>
            <person name="Hutchinson M.I."/>
            <person name="Powell A.J."/>
            <person name="Barry K."/>
            <person name="Miller A.N."/>
            <person name="Grigoriev I.V."/>
            <person name="Debuchy R."/>
            <person name="Gladieux P."/>
            <person name="Hiltunen Thoren M."/>
            <person name="Johannesson H."/>
        </authorList>
    </citation>
    <scope>NUCLEOTIDE SEQUENCE</scope>
    <source>
        <strain evidence="3">PSN309</strain>
    </source>
</reference>
<dbReference type="SMART" id="SM01173">
    <property type="entry name" value="DUF4187"/>
    <property type="match status" value="1"/>
</dbReference>
<organism evidence="3 4">
    <name type="scientific">Podospora australis</name>
    <dbReference type="NCBI Taxonomy" id="1536484"/>
    <lineage>
        <taxon>Eukaryota</taxon>
        <taxon>Fungi</taxon>
        <taxon>Dikarya</taxon>
        <taxon>Ascomycota</taxon>
        <taxon>Pezizomycotina</taxon>
        <taxon>Sordariomycetes</taxon>
        <taxon>Sordariomycetidae</taxon>
        <taxon>Sordariales</taxon>
        <taxon>Podosporaceae</taxon>
        <taxon>Podospora</taxon>
    </lineage>
</organism>
<accession>A0AAN6WY71</accession>
<evidence type="ECO:0000313" key="4">
    <source>
        <dbReference type="Proteomes" id="UP001302126"/>
    </source>
</evidence>
<protein>
    <recommendedName>
        <fullName evidence="2">G-patch domain-containing protein</fullName>
    </recommendedName>
</protein>
<dbReference type="InterPro" id="IPR039249">
    <property type="entry name" value="GPATCH11"/>
</dbReference>
<feature type="compositionally biased region" description="Polar residues" evidence="1">
    <location>
        <begin position="115"/>
        <end position="130"/>
    </location>
</feature>
<dbReference type="InterPro" id="IPR000467">
    <property type="entry name" value="G_patch_dom"/>
</dbReference>
<reference evidence="3" key="2">
    <citation type="submission" date="2023-05" db="EMBL/GenBank/DDBJ databases">
        <authorList>
            <consortium name="Lawrence Berkeley National Laboratory"/>
            <person name="Steindorff A."/>
            <person name="Hensen N."/>
            <person name="Bonometti L."/>
            <person name="Westerberg I."/>
            <person name="Brannstrom I.O."/>
            <person name="Guillou S."/>
            <person name="Cros-Aarteil S."/>
            <person name="Calhoun S."/>
            <person name="Haridas S."/>
            <person name="Kuo A."/>
            <person name="Mondo S."/>
            <person name="Pangilinan J."/>
            <person name="Riley R."/>
            <person name="Labutti K."/>
            <person name="Andreopoulos B."/>
            <person name="Lipzen A."/>
            <person name="Chen C."/>
            <person name="Yanf M."/>
            <person name="Daum C."/>
            <person name="Ng V."/>
            <person name="Clum A."/>
            <person name="Ohm R."/>
            <person name="Martin F."/>
            <person name="Silar P."/>
            <person name="Natvig D."/>
            <person name="Lalanne C."/>
            <person name="Gautier V."/>
            <person name="Ament-Velasquez S.L."/>
            <person name="Kruys A."/>
            <person name="Hutchinson M.I."/>
            <person name="Powell A.J."/>
            <person name="Barry K."/>
            <person name="Miller A.N."/>
            <person name="Grigoriev I.V."/>
            <person name="Debuchy R."/>
            <person name="Gladieux P."/>
            <person name="Thoren M.H."/>
            <person name="Johannesson H."/>
        </authorList>
    </citation>
    <scope>NUCLEOTIDE SEQUENCE</scope>
    <source>
        <strain evidence="3">PSN309</strain>
    </source>
</reference>
<feature type="compositionally biased region" description="Low complexity" evidence="1">
    <location>
        <begin position="26"/>
        <end position="37"/>
    </location>
</feature>
<evidence type="ECO:0000256" key="1">
    <source>
        <dbReference type="SAM" id="MobiDB-lite"/>
    </source>
</evidence>
<evidence type="ECO:0000259" key="2">
    <source>
        <dbReference type="PROSITE" id="PS50174"/>
    </source>
</evidence>
<dbReference type="SMART" id="SM00443">
    <property type="entry name" value="G_patch"/>
    <property type="match status" value="1"/>
</dbReference>
<sequence length="348" mass="39331">MASKPPPPKPVDESNKEEDSGEDDYMSMTFTSTPSSSNGKVPAETSLQRRARLRREAEARSRPKSKAELQAEADLRREQAHASSLLSSATAKKSKGFAIMAKMGFTPGSALGSKSAPSSVTAGESTSPTTAAIKEPIRISVKDDRAGIGLESEKKRKLQEAVQAEETKRKRVVEDEGAYRERMRREREEARWEKQVIAAQKVCERMADERDEAEGTQGIRARRRKGIPVVFRGLWKQREEAEQMKKMRHDLEVGLLSVRLPTYDDPDEDEDDKKALGKDKKSTYVVSSEDLDEEDEELDAFNSLPADEKLQKVVEYLRQEHHYCFWCKFAYPDSAMEGCPGWKEEDHD</sequence>
<feature type="region of interest" description="Disordered" evidence="1">
    <location>
        <begin position="105"/>
        <end position="138"/>
    </location>
</feature>
<dbReference type="GO" id="GO:0000776">
    <property type="term" value="C:kinetochore"/>
    <property type="evidence" value="ECO:0007669"/>
    <property type="project" value="TreeGrafter"/>
</dbReference>
<proteinExistence type="predicted"/>
<dbReference type="Pfam" id="PF13821">
    <property type="entry name" value="DUF4187"/>
    <property type="match status" value="1"/>
</dbReference>
<dbReference type="InterPro" id="IPR025239">
    <property type="entry name" value="DUF4187"/>
</dbReference>
<feature type="compositionally biased region" description="Basic and acidic residues" evidence="1">
    <location>
        <begin position="54"/>
        <end position="80"/>
    </location>
</feature>
<dbReference type="PANTHER" id="PTHR21032">
    <property type="entry name" value="G PATCH DOMAIN-CONTAINING PROTEIN 11"/>
    <property type="match status" value="1"/>
</dbReference>
<feature type="region of interest" description="Disordered" evidence="1">
    <location>
        <begin position="152"/>
        <end position="171"/>
    </location>
</feature>
<dbReference type="AlphaFoldDB" id="A0AAN6WY71"/>
<feature type="domain" description="G-patch" evidence="2">
    <location>
        <begin position="92"/>
        <end position="153"/>
    </location>
</feature>
<feature type="region of interest" description="Disordered" evidence="1">
    <location>
        <begin position="1"/>
        <end position="92"/>
    </location>
</feature>
<comment type="caution">
    <text evidence="3">The sequence shown here is derived from an EMBL/GenBank/DDBJ whole genome shotgun (WGS) entry which is preliminary data.</text>
</comment>
<dbReference type="GO" id="GO:0003676">
    <property type="term" value="F:nucleic acid binding"/>
    <property type="evidence" value="ECO:0007669"/>
    <property type="project" value="InterPro"/>
</dbReference>